<reference evidence="2 3" key="1">
    <citation type="submission" date="2020-12" db="EMBL/GenBank/DDBJ databases">
        <title>Streptomyces typhae sp. nov., a novel endophytic actinomycete isolated from the root of cattail pollen (Typha angustifolia L.).</title>
        <authorList>
            <person name="Peng C."/>
            <person name="Liu C."/>
        </authorList>
    </citation>
    <scope>NUCLEOTIDE SEQUENCE [LARGE SCALE GENOMIC DNA]</scope>
    <source>
        <strain evidence="2 3">JCM 4753</strain>
    </source>
</reference>
<organism evidence="2 3">
    <name type="scientific">Streptomyces flavofungini</name>
    <dbReference type="NCBI Taxonomy" id="68200"/>
    <lineage>
        <taxon>Bacteria</taxon>
        <taxon>Bacillati</taxon>
        <taxon>Actinomycetota</taxon>
        <taxon>Actinomycetes</taxon>
        <taxon>Kitasatosporales</taxon>
        <taxon>Streptomycetaceae</taxon>
        <taxon>Streptomyces</taxon>
    </lineage>
</organism>
<evidence type="ECO:0000313" key="2">
    <source>
        <dbReference type="EMBL" id="MBJ3809707.1"/>
    </source>
</evidence>
<comment type="caution">
    <text evidence="2">The sequence shown here is derived from an EMBL/GenBank/DDBJ whole genome shotgun (WGS) entry which is preliminary data.</text>
</comment>
<keyword evidence="3" id="KW-1185">Reference proteome</keyword>
<dbReference type="Gene3D" id="3.10.450.50">
    <property type="match status" value="1"/>
</dbReference>
<evidence type="ECO:0000259" key="1">
    <source>
        <dbReference type="Pfam" id="PF12680"/>
    </source>
</evidence>
<evidence type="ECO:0000313" key="3">
    <source>
        <dbReference type="Proteomes" id="UP000634780"/>
    </source>
</evidence>
<name>A0ABS0X923_9ACTN</name>
<feature type="domain" description="SnoaL-like" evidence="1">
    <location>
        <begin position="43"/>
        <end position="143"/>
    </location>
</feature>
<dbReference type="InterPro" id="IPR037401">
    <property type="entry name" value="SnoaL-like"/>
</dbReference>
<protein>
    <submittedName>
        <fullName evidence="2">Nuclear transport factor 2 family protein</fullName>
    </submittedName>
</protein>
<gene>
    <name evidence="2" type="ORF">JGB26_21725</name>
</gene>
<dbReference type="InterPro" id="IPR032710">
    <property type="entry name" value="NTF2-like_dom_sf"/>
</dbReference>
<accession>A0ABS0X923</accession>
<dbReference type="Proteomes" id="UP000634780">
    <property type="component" value="Unassembled WGS sequence"/>
</dbReference>
<dbReference type="EMBL" id="JAEKOZ010000013">
    <property type="protein sequence ID" value="MBJ3809707.1"/>
    <property type="molecule type" value="Genomic_DNA"/>
</dbReference>
<proteinExistence type="predicted"/>
<sequence length="156" mass="16429">MTTAHDTTTADATTTVADLTAAGVTTTGDTMTTAHTPAAPTPEALFAKIDRRDLRGVADLLAEDATMVFGNGEPLVGREAVLAANTAFMETIAGLSHRIVDAWVVEDTTIAVTDVTYTRLDAKEVTLPAVTIWRVGADGLIVDFRVVLDLTPVYAP</sequence>
<dbReference type="RefSeq" id="WP_190119174.1">
    <property type="nucleotide sequence ID" value="NZ_BMVR01000014.1"/>
</dbReference>
<dbReference type="SUPFAM" id="SSF54427">
    <property type="entry name" value="NTF2-like"/>
    <property type="match status" value="1"/>
</dbReference>
<dbReference type="Pfam" id="PF12680">
    <property type="entry name" value="SnoaL_2"/>
    <property type="match status" value="1"/>
</dbReference>